<protein>
    <submittedName>
        <fullName evidence="1">Uncharacterized protein</fullName>
    </submittedName>
</protein>
<evidence type="ECO:0000313" key="1">
    <source>
        <dbReference type="EMBL" id="MET6997816.1"/>
    </source>
</evidence>
<reference evidence="1 2" key="1">
    <citation type="submission" date="2024-06" db="EMBL/GenBank/DDBJ databases">
        <title>Chitinophaga defluvii sp. nov., isolated from municipal sewage.</title>
        <authorList>
            <person name="Zhang L."/>
        </authorList>
    </citation>
    <scope>NUCLEOTIDE SEQUENCE [LARGE SCALE GENOMIC DNA]</scope>
    <source>
        <strain evidence="1 2">H8</strain>
    </source>
</reference>
<dbReference type="Proteomes" id="UP001549749">
    <property type="component" value="Unassembled WGS sequence"/>
</dbReference>
<gene>
    <name evidence="1" type="ORF">ABR189_10570</name>
</gene>
<sequence>MALTDFFRINLPYGIAKNENGHWMAFNREYLPIGFSEEGVKRNFNINSVSEFPVHTFYKGMTDDFLLKLGWGGEDSITRKDDGEIITVFFYNDATNPRNQSKDIPELWNNYFERLKLLSSKERK</sequence>
<name>A0ABV2T450_9BACT</name>
<evidence type="ECO:0000313" key="2">
    <source>
        <dbReference type="Proteomes" id="UP001549749"/>
    </source>
</evidence>
<organism evidence="1 2">
    <name type="scientific">Chitinophaga defluvii</name>
    <dbReference type="NCBI Taxonomy" id="3163343"/>
    <lineage>
        <taxon>Bacteria</taxon>
        <taxon>Pseudomonadati</taxon>
        <taxon>Bacteroidota</taxon>
        <taxon>Chitinophagia</taxon>
        <taxon>Chitinophagales</taxon>
        <taxon>Chitinophagaceae</taxon>
        <taxon>Chitinophaga</taxon>
    </lineage>
</organism>
<proteinExistence type="predicted"/>
<accession>A0ABV2T450</accession>
<dbReference type="EMBL" id="JBEXAC010000001">
    <property type="protein sequence ID" value="MET6997816.1"/>
    <property type="molecule type" value="Genomic_DNA"/>
</dbReference>
<keyword evidence="2" id="KW-1185">Reference proteome</keyword>
<dbReference type="RefSeq" id="WP_354660451.1">
    <property type="nucleotide sequence ID" value="NZ_JBEXAC010000001.1"/>
</dbReference>
<comment type="caution">
    <text evidence="1">The sequence shown here is derived from an EMBL/GenBank/DDBJ whole genome shotgun (WGS) entry which is preliminary data.</text>
</comment>